<dbReference type="EMBL" id="QKUF01000032">
    <property type="protein sequence ID" value="PZW22507.1"/>
    <property type="molecule type" value="Genomic_DNA"/>
</dbReference>
<sequence>MRLVMVIDHSLITRKIVKISLSRAGYDVVTFADCIQAYKRINETPPDLLLIGTEFEGMNGYEFAHLLRAHPEFANLPLLFLARRGGLVERFKARMAGGVGIVTKPLIVRELVAQVQKVLDERAEHPLADLPTTHLPSIPDNTENTQ</sequence>
<dbReference type="PANTHER" id="PTHR44591">
    <property type="entry name" value="STRESS RESPONSE REGULATOR PROTEIN 1"/>
    <property type="match status" value="1"/>
</dbReference>
<dbReference type="SMART" id="SM00448">
    <property type="entry name" value="REC"/>
    <property type="match status" value="1"/>
</dbReference>
<dbReference type="InterPro" id="IPR001789">
    <property type="entry name" value="Sig_transdc_resp-reg_receiver"/>
</dbReference>
<accession>A0A326TZZ2</accession>
<dbReference type="Gene3D" id="3.40.50.2300">
    <property type="match status" value="1"/>
</dbReference>
<dbReference type="RefSeq" id="WP_137686299.1">
    <property type="nucleotide sequence ID" value="NZ_BIFX01000002.1"/>
</dbReference>
<dbReference type="AlphaFoldDB" id="A0A326TZZ2"/>
<evidence type="ECO:0000313" key="5">
    <source>
        <dbReference type="Proteomes" id="UP000248806"/>
    </source>
</evidence>
<keyword evidence="5" id="KW-1185">Reference proteome</keyword>
<reference evidence="4 5" key="1">
    <citation type="submission" date="2018-06" db="EMBL/GenBank/DDBJ databases">
        <title>Genomic Encyclopedia of Archaeal and Bacterial Type Strains, Phase II (KMG-II): from individual species to whole genera.</title>
        <authorList>
            <person name="Goeker M."/>
        </authorList>
    </citation>
    <scope>NUCLEOTIDE SEQUENCE [LARGE SCALE GENOMIC DNA]</scope>
    <source>
        <strain evidence="4 5">ATCC BAA-1881</strain>
    </source>
</reference>
<proteinExistence type="predicted"/>
<dbReference type="InterPro" id="IPR050595">
    <property type="entry name" value="Bact_response_regulator"/>
</dbReference>
<evidence type="ECO:0000256" key="2">
    <source>
        <dbReference type="PROSITE-ProRule" id="PRU00169"/>
    </source>
</evidence>
<keyword evidence="1" id="KW-0597">Phosphoprotein</keyword>
<evidence type="ECO:0000259" key="3">
    <source>
        <dbReference type="PROSITE" id="PS50110"/>
    </source>
</evidence>
<dbReference type="InterPro" id="IPR011006">
    <property type="entry name" value="CheY-like_superfamily"/>
</dbReference>
<evidence type="ECO:0000256" key="1">
    <source>
        <dbReference type="ARBA" id="ARBA00022553"/>
    </source>
</evidence>
<dbReference type="PANTHER" id="PTHR44591:SF23">
    <property type="entry name" value="CHEY SUBFAMILY"/>
    <property type="match status" value="1"/>
</dbReference>
<gene>
    <name evidence="4" type="ORF">EI42_05413</name>
</gene>
<evidence type="ECO:0000313" key="4">
    <source>
        <dbReference type="EMBL" id="PZW22507.1"/>
    </source>
</evidence>
<dbReference type="PROSITE" id="PS50110">
    <property type="entry name" value="RESPONSE_REGULATORY"/>
    <property type="match status" value="1"/>
</dbReference>
<dbReference type="Proteomes" id="UP000248806">
    <property type="component" value="Unassembled WGS sequence"/>
</dbReference>
<feature type="domain" description="Response regulatory" evidence="3">
    <location>
        <begin position="3"/>
        <end position="119"/>
    </location>
</feature>
<comment type="caution">
    <text evidence="4">The sequence shown here is derived from an EMBL/GenBank/DDBJ whole genome shotgun (WGS) entry which is preliminary data.</text>
</comment>
<comment type="caution">
    <text evidence="2">Lacks conserved residue(s) required for the propagation of feature annotation.</text>
</comment>
<dbReference type="Pfam" id="PF00072">
    <property type="entry name" value="Response_reg"/>
    <property type="match status" value="1"/>
</dbReference>
<organism evidence="4 5">
    <name type="scientific">Thermosporothrix hazakensis</name>
    <dbReference type="NCBI Taxonomy" id="644383"/>
    <lineage>
        <taxon>Bacteria</taxon>
        <taxon>Bacillati</taxon>
        <taxon>Chloroflexota</taxon>
        <taxon>Ktedonobacteria</taxon>
        <taxon>Ktedonobacterales</taxon>
        <taxon>Thermosporotrichaceae</taxon>
        <taxon>Thermosporothrix</taxon>
    </lineage>
</organism>
<name>A0A326TZZ2_THEHA</name>
<protein>
    <submittedName>
        <fullName evidence="4">Response regulator receiver domain-containing protein</fullName>
    </submittedName>
</protein>
<dbReference type="GO" id="GO:0000160">
    <property type="term" value="P:phosphorelay signal transduction system"/>
    <property type="evidence" value="ECO:0007669"/>
    <property type="project" value="InterPro"/>
</dbReference>
<dbReference type="SUPFAM" id="SSF52172">
    <property type="entry name" value="CheY-like"/>
    <property type="match status" value="1"/>
</dbReference>
<dbReference type="OrthoDB" id="9797769at2"/>